<dbReference type="SUPFAM" id="SSF54928">
    <property type="entry name" value="RNA-binding domain, RBD"/>
    <property type="match status" value="1"/>
</dbReference>
<dbReference type="GO" id="GO:0005730">
    <property type="term" value="C:nucleolus"/>
    <property type="evidence" value="ECO:0000318"/>
    <property type="project" value="GO_Central"/>
</dbReference>
<protein>
    <recommendedName>
        <fullName evidence="5">RRM domain-containing protein</fullName>
    </recommendedName>
</protein>
<organism evidence="6 7">
    <name type="scientific">Phaeosphaeria nodorum (strain SN15 / ATCC MYA-4574 / FGSC 10173)</name>
    <name type="common">Glume blotch fungus</name>
    <name type="synonym">Parastagonospora nodorum</name>
    <dbReference type="NCBI Taxonomy" id="321614"/>
    <lineage>
        <taxon>Eukaryota</taxon>
        <taxon>Fungi</taxon>
        <taxon>Dikarya</taxon>
        <taxon>Ascomycota</taxon>
        <taxon>Pezizomycotina</taxon>
        <taxon>Dothideomycetes</taxon>
        <taxon>Pleosporomycetidae</taxon>
        <taxon>Pleosporales</taxon>
        <taxon>Pleosporineae</taxon>
        <taxon>Phaeosphaeriaceae</taxon>
        <taxon>Parastagonospora</taxon>
    </lineage>
</organism>
<reference evidence="7" key="1">
    <citation type="journal article" date="2007" name="Plant Cell">
        <title>Dothideomycete-plant interactions illuminated by genome sequencing and EST analysis of the wheat pathogen Stagonospora nodorum.</title>
        <authorList>
            <person name="Hane J.K."/>
            <person name="Lowe R.G."/>
            <person name="Solomon P.S."/>
            <person name="Tan K.C."/>
            <person name="Schoch C.L."/>
            <person name="Spatafora J.W."/>
            <person name="Crous P.W."/>
            <person name="Kodira C."/>
            <person name="Birren B.W."/>
            <person name="Galagan J.E."/>
            <person name="Torriani S.F."/>
            <person name="McDonald B.A."/>
            <person name="Oliver R.P."/>
        </authorList>
    </citation>
    <scope>NUCLEOTIDE SEQUENCE [LARGE SCALE GENOMIC DNA]</scope>
    <source>
        <strain evidence="7">SN15 / ATCC MYA-4574 / FGSC 10173</strain>
    </source>
</reference>
<dbReference type="RefSeq" id="XP_001795842.1">
    <property type="nucleotide sequence ID" value="XM_001795790.1"/>
</dbReference>
<sequence length="534" mass="57870">MAAEDTKGKKRKSAQDAAPKAKKPRKSDDVAATTKPAKAAKAAPVATVTKTVTKTTRGKAARKEAADFMSEDEAAAEPCRGDGPPADTNGDAPEPAAPAPEVSKPKKQSKKAKAVEAEEAPVVDAPKEKTKPAKKGKKEKAEPAPVVEEVATKEVVVEAPAKKTKKAKGGKKVEEEPVEEVVEEVVEGDIPEDDQTAALLAGFESSDDSDDPENDLNFDDDAPVPKLNKKQRTALEKATQGARSNEPGVVYVGRVPRGFFEPQMKKYFSQFGRVTRLRLSRNKKTGASKHYDLRRVPVHRSRRHRCDELWTRTCSSAISSSAELIPADQVNENLFKGAGERFKVDPRNKKAGLQMERGVERAQWEKRVEHENKRRTGRSKALKEEFGYEFNAPALKGVDAVPKHLTNGDAPQLTEAPVEETPVKGKKGKKAAKVDVEQQPIAIEADLQAEIAANVGAPTPEKKATKGRKRKSDVAAETVAGAEEPVVAEVTVKSKKAKKETNPAVVADETPEKKRKAKVEQDVAKPKKAKKAKA</sequence>
<keyword evidence="3" id="KW-0539">Nucleus</keyword>
<dbReference type="InterPro" id="IPR000504">
    <property type="entry name" value="RRM_dom"/>
</dbReference>
<evidence type="ECO:0000259" key="5">
    <source>
        <dbReference type="Pfam" id="PF00076"/>
    </source>
</evidence>
<dbReference type="InterPro" id="IPR012677">
    <property type="entry name" value="Nucleotide-bd_a/b_plait_sf"/>
</dbReference>
<evidence type="ECO:0000256" key="3">
    <source>
        <dbReference type="ARBA" id="ARBA00023242"/>
    </source>
</evidence>
<proteinExistence type="predicted"/>
<dbReference type="EMBL" id="CH445331">
    <property type="protein sequence ID" value="EAT87828.2"/>
    <property type="molecule type" value="Genomic_DNA"/>
</dbReference>
<feature type="region of interest" description="Disordered" evidence="4">
    <location>
        <begin position="1"/>
        <end position="147"/>
    </location>
</feature>
<dbReference type="VEuPathDB" id="FungiDB:JI435_054370"/>
<name>Q0US27_PHANO</name>
<evidence type="ECO:0000256" key="4">
    <source>
        <dbReference type="SAM" id="MobiDB-lite"/>
    </source>
</evidence>
<dbReference type="GO" id="GO:0003723">
    <property type="term" value="F:RNA binding"/>
    <property type="evidence" value="ECO:0000318"/>
    <property type="project" value="GO_Central"/>
</dbReference>
<evidence type="ECO:0000256" key="1">
    <source>
        <dbReference type="ARBA" id="ARBA00004604"/>
    </source>
</evidence>
<dbReference type="Proteomes" id="UP000001055">
    <property type="component" value="Unassembled WGS sequence"/>
</dbReference>
<feature type="compositionally biased region" description="Acidic residues" evidence="4">
    <location>
        <begin position="205"/>
        <end position="222"/>
    </location>
</feature>
<dbReference type="InterPro" id="IPR035979">
    <property type="entry name" value="RBD_domain_sf"/>
</dbReference>
<feature type="compositionally biased region" description="Low complexity" evidence="4">
    <location>
        <begin position="30"/>
        <end position="55"/>
    </location>
</feature>
<feature type="region of interest" description="Disordered" evidence="4">
    <location>
        <begin position="161"/>
        <end position="244"/>
    </location>
</feature>
<dbReference type="InParanoid" id="Q0US27"/>
<feature type="domain" description="RRM" evidence="5">
    <location>
        <begin position="250"/>
        <end position="291"/>
    </location>
</feature>
<evidence type="ECO:0000313" key="7">
    <source>
        <dbReference type="Proteomes" id="UP000001055"/>
    </source>
</evidence>
<evidence type="ECO:0000256" key="2">
    <source>
        <dbReference type="ARBA" id="ARBA00022884"/>
    </source>
</evidence>
<evidence type="ECO:0000313" key="6">
    <source>
        <dbReference type="EMBL" id="EAT87828.2"/>
    </source>
</evidence>
<comment type="subcellular location">
    <subcellularLocation>
        <location evidence="1">Nucleus</location>
        <location evidence="1">Nucleolus</location>
    </subcellularLocation>
</comment>
<dbReference type="GeneID" id="5972717"/>
<keyword evidence="2" id="KW-0694">RNA-binding</keyword>
<dbReference type="HOGENOM" id="CLU_025741_5_2_1"/>
<gene>
    <name evidence="6" type="ORF">SNOG_05437</name>
</gene>
<accession>Q0US27</accession>
<dbReference type="Pfam" id="PF00076">
    <property type="entry name" value="RRM_1"/>
    <property type="match status" value="1"/>
</dbReference>
<dbReference type="STRING" id="321614.Q0US27"/>
<feature type="compositionally biased region" description="Acidic residues" evidence="4">
    <location>
        <begin position="176"/>
        <end position="195"/>
    </location>
</feature>
<feature type="compositionally biased region" description="Low complexity" evidence="4">
    <location>
        <begin position="475"/>
        <end position="491"/>
    </location>
</feature>
<dbReference type="KEGG" id="pno:SNOG_05437"/>
<dbReference type="AlphaFoldDB" id="Q0US27"/>
<dbReference type="eggNOG" id="KOG4208">
    <property type="taxonomic scope" value="Eukaryota"/>
</dbReference>
<feature type="region of interest" description="Disordered" evidence="4">
    <location>
        <begin position="454"/>
        <end position="534"/>
    </location>
</feature>
<dbReference type="PANTHER" id="PTHR46754">
    <property type="entry name" value="MKI67 FHA DOMAIN-INTERACTING NUCLEOLAR PHOSPHOPROTEIN"/>
    <property type="match status" value="1"/>
</dbReference>
<dbReference type="Gene3D" id="3.30.70.330">
    <property type="match status" value="1"/>
</dbReference>